<reference evidence="17 18" key="1">
    <citation type="submission" date="2020-09" db="EMBL/GenBank/DDBJ databases">
        <title>Paenibacillus sp. CAU 1523 isolated from sand of Haeundae Beach.</title>
        <authorList>
            <person name="Kim W."/>
        </authorList>
    </citation>
    <scope>NUCLEOTIDE SEQUENCE [LARGE SCALE GENOMIC DNA]</scope>
    <source>
        <strain evidence="17 18">CAU 1523</strain>
    </source>
</reference>
<dbReference type="EMBL" id="JACYTN010000002">
    <property type="protein sequence ID" value="MBD8497425.1"/>
    <property type="molecule type" value="Genomic_DNA"/>
</dbReference>
<evidence type="ECO:0000256" key="7">
    <source>
        <dbReference type="ARBA" id="ARBA00022692"/>
    </source>
</evidence>
<comment type="catalytic activity">
    <reaction evidence="1">
        <text>ATP + protein L-histidine = ADP + protein N-phospho-L-histidine.</text>
        <dbReference type="EC" id="2.7.13.3"/>
    </reaction>
</comment>
<keyword evidence="8" id="KW-0547">Nucleotide-binding</keyword>
<keyword evidence="13 14" id="KW-0472">Membrane</keyword>
<feature type="transmembrane region" description="Helical" evidence="14">
    <location>
        <begin position="12"/>
        <end position="29"/>
    </location>
</feature>
<dbReference type="InterPro" id="IPR029151">
    <property type="entry name" value="Sensor-like_sf"/>
</dbReference>
<dbReference type="Gene3D" id="1.10.287.130">
    <property type="match status" value="1"/>
</dbReference>
<evidence type="ECO:0000313" key="18">
    <source>
        <dbReference type="Proteomes" id="UP000634529"/>
    </source>
</evidence>
<evidence type="ECO:0000256" key="9">
    <source>
        <dbReference type="ARBA" id="ARBA00022777"/>
    </source>
</evidence>
<evidence type="ECO:0000313" key="17">
    <source>
        <dbReference type="EMBL" id="MBD8497425.1"/>
    </source>
</evidence>
<evidence type="ECO:0000259" key="16">
    <source>
        <dbReference type="PROSITE" id="PS50885"/>
    </source>
</evidence>
<proteinExistence type="predicted"/>
<evidence type="ECO:0000256" key="12">
    <source>
        <dbReference type="ARBA" id="ARBA00023012"/>
    </source>
</evidence>
<dbReference type="InterPro" id="IPR036890">
    <property type="entry name" value="HATPase_C_sf"/>
</dbReference>
<dbReference type="Pfam" id="PF02743">
    <property type="entry name" value="dCache_1"/>
    <property type="match status" value="1"/>
</dbReference>
<keyword evidence="4" id="KW-1003">Cell membrane</keyword>
<dbReference type="Pfam" id="PF00512">
    <property type="entry name" value="HisKA"/>
    <property type="match status" value="1"/>
</dbReference>
<feature type="domain" description="Histidine kinase" evidence="15">
    <location>
        <begin position="403"/>
        <end position="607"/>
    </location>
</feature>
<dbReference type="InterPro" id="IPR033479">
    <property type="entry name" value="dCache_1"/>
</dbReference>
<dbReference type="CDD" id="cd06225">
    <property type="entry name" value="HAMP"/>
    <property type="match status" value="1"/>
</dbReference>
<organism evidence="17 18">
    <name type="scientific">Paenibacillus arenosi</name>
    <dbReference type="NCBI Taxonomy" id="2774142"/>
    <lineage>
        <taxon>Bacteria</taxon>
        <taxon>Bacillati</taxon>
        <taxon>Bacillota</taxon>
        <taxon>Bacilli</taxon>
        <taxon>Bacillales</taxon>
        <taxon>Paenibacillaceae</taxon>
        <taxon>Paenibacillus</taxon>
    </lineage>
</organism>
<dbReference type="InterPro" id="IPR036097">
    <property type="entry name" value="HisK_dim/P_sf"/>
</dbReference>
<feature type="transmembrane region" description="Helical" evidence="14">
    <location>
        <begin position="306"/>
        <end position="328"/>
    </location>
</feature>
<evidence type="ECO:0000256" key="2">
    <source>
        <dbReference type="ARBA" id="ARBA00004651"/>
    </source>
</evidence>
<keyword evidence="6" id="KW-0808">Transferase</keyword>
<evidence type="ECO:0000256" key="4">
    <source>
        <dbReference type="ARBA" id="ARBA00022475"/>
    </source>
</evidence>
<dbReference type="Pfam" id="PF02518">
    <property type="entry name" value="HATPase_c"/>
    <property type="match status" value="1"/>
</dbReference>
<evidence type="ECO:0000256" key="1">
    <source>
        <dbReference type="ARBA" id="ARBA00000085"/>
    </source>
</evidence>
<keyword evidence="9" id="KW-0418">Kinase</keyword>
<evidence type="ECO:0000256" key="11">
    <source>
        <dbReference type="ARBA" id="ARBA00022989"/>
    </source>
</evidence>
<dbReference type="SUPFAM" id="SSF158472">
    <property type="entry name" value="HAMP domain-like"/>
    <property type="match status" value="1"/>
</dbReference>
<dbReference type="InterPro" id="IPR003594">
    <property type="entry name" value="HATPase_dom"/>
</dbReference>
<evidence type="ECO:0000256" key="14">
    <source>
        <dbReference type="SAM" id="Phobius"/>
    </source>
</evidence>
<dbReference type="PANTHER" id="PTHR43065">
    <property type="entry name" value="SENSOR HISTIDINE KINASE"/>
    <property type="match status" value="1"/>
</dbReference>
<keyword evidence="11 14" id="KW-1133">Transmembrane helix</keyword>
<dbReference type="PROSITE" id="PS50109">
    <property type="entry name" value="HIS_KIN"/>
    <property type="match status" value="1"/>
</dbReference>
<dbReference type="CDD" id="cd00082">
    <property type="entry name" value="HisKA"/>
    <property type="match status" value="1"/>
</dbReference>
<dbReference type="Gene3D" id="3.30.565.10">
    <property type="entry name" value="Histidine kinase-like ATPase, C-terminal domain"/>
    <property type="match status" value="1"/>
</dbReference>
<dbReference type="InterPro" id="IPR004358">
    <property type="entry name" value="Sig_transdc_His_kin-like_C"/>
</dbReference>
<dbReference type="SMART" id="SM00387">
    <property type="entry name" value="HATPase_c"/>
    <property type="match status" value="1"/>
</dbReference>
<gene>
    <name evidence="17" type="ORF">IFO66_03825</name>
</gene>
<keyword evidence="18" id="KW-1185">Reference proteome</keyword>
<keyword evidence="7 14" id="KW-0812">Transmembrane</keyword>
<feature type="domain" description="HAMP" evidence="16">
    <location>
        <begin position="331"/>
        <end position="383"/>
    </location>
</feature>
<keyword evidence="5" id="KW-0597">Phosphoprotein</keyword>
<dbReference type="PANTHER" id="PTHR43065:SF46">
    <property type="entry name" value="C4-DICARBOXYLATE TRANSPORT SENSOR PROTEIN DCTB"/>
    <property type="match status" value="1"/>
</dbReference>
<comment type="caution">
    <text evidence="17">The sequence shown here is derived from an EMBL/GenBank/DDBJ whole genome shotgun (WGS) entry which is preliminary data.</text>
</comment>
<accession>A0ABR9ATI5</accession>
<dbReference type="InterPro" id="IPR003660">
    <property type="entry name" value="HAMP_dom"/>
</dbReference>
<comment type="subcellular location">
    <subcellularLocation>
        <location evidence="2">Cell membrane</location>
        <topology evidence="2">Multi-pass membrane protein</topology>
    </subcellularLocation>
</comment>
<evidence type="ECO:0000256" key="13">
    <source>
        <dbReference type="ARBA" id="ARBA00023136"/>
    </source>
</evidence>
<dbReference type="SUPFAM" id="SSF55874">
    <property type="entry name" value="ATPase domain of HSP90 chaperone/DNA topoisomerase II/histidine kinase"/>
    <property type="match status" value="1"/>
</dbReference>
<dbReference type="Gene3D" id="6.10.340.10">
    <property type="match status" value="1"/>
</dbReference>
<protein>
    <recommendedName>
        <fullName evidence="3">histidine kinase</fullName>
        <ecNumber evidence="3">2.7.13.3</ecNumber>
    </recommendedName>
</protein>
<keyword evidence="12" id="KW-0902">Two-component regulatory system</keyword>
<dbReference type="SUPFAM" id="SSF103190">
    <property type="entry name" value="Sensory domain-like"/>
    <property type="match status" value="1"/>
</dbReference>
<dbReference type="SUPFAM" id="SSF47384">
    <property type="entry name" value="Homodimeric domain of signal transducing histidine kinase"/>
    <property type="match status" value="1"/>
</dbReference>
<dbReference type="EC" id="2.7.13.3" evidence="3"/>
<dbReference type="InterPro" id="IPR003661">
    <property type="entry name" value="HisK_dim/P_dom"/>
</dbReference>
<evidence type="ECO:0000259" key="15">
    <source>
        <dbReference type="PROSITE" id="PS50109"/>
    </source>
</evidence>
<dbReference type="SMART" id="SM00388">
    <property type="entry name" value="HisKA"/>
    <property type="match status" value="1"/>
</dbReference>
<keyword evidence="10" id="KW-0067">ATP-binding</keyword>
<evidence type="ECO:0000256" key="6">
    <source>
        <dbReference type="ARBA" id="ARBA00022679"/>
    </source>
</evidence>
<dbReference type="Pfam" id="PF00672">
    <property type="entry name" value="HAMP"/>
    <property type="match status" value="1"/>
</dbReference>
<dbReference type="RefSeq" id="WP_192023870.1">
    <property type="nucleotide sequence ID" value="NZ_JACYTN010000002.1"/>
</dbReference>
<dbReference type="PRINTS" id="PR00344">
    <property type="entry name" value="BCTRLSENSOR"/>
</dbReference>
<evidence type="ECO:0000256" key="8">
    <source>
        <dbReference type="ARBA" id="ARBA00022741"/>
    </source>
</evidence>
<evidence type="ECO:0000256" key="5">
    <source>
        <dbReference type="ARBA" id="ARBA00022553"/>
    </source>
</evidence>
<name>A0ABR9ATI5_9BACL</name>
<sequence>MRRRTIHDQMVVRLVLTVTIAITFIFILSSEAIRTTIQSYVHQDYKEKAMIAASEVDAIIRQQKVLLETYARMIQHTYVREDSKEERNNIIEKFASQTNPYVAGYWYSYQSNYEKQGKYTSWYGYNLEGKLQGITIPEWLDESSAKLRDDPRYDYYHGPVKKGSTYITSPYLDHFTHIPIISISTPVYDHDNQLIGVAGVDLRFQDLSQISSHLSIHPKSKVVLLNKTGQLLLDTGASDFKWDDTQAQSEYEFLAPMNEQQMTSQIEITNNKGEQQYMISTPIKEADWQAVILLPTKVVDQTLMKVFFIIFCVWVALLVSIYAFVYWWMKRFVTRPLRTLVEASQRIAAGDLSGKISVRGDNEWGELTQNMNDMLVTMRQQAALEQEIKRMSALKIVGEMAAAISHEIRNPLTTVRGFLQLLRNKPEHEHEHVYFDTMMDEIIRANTIITEYLTLAQHKIVEFQPKSINDIIEHIYPLVQATATVNCQHIELDLKSLPYIMLDEKEIRQLLHNIIRNGLEAMEANKVLRIRTKYEGNNVILEVEDEGAGFDPSVLQQAGTPFITTKETGTGLGLAICYSIVQRHGGTMTFHSQPGCTIVFISFPIEMTIHSE</sequence>
<dbReference type="PROSITE" id="PS50885">
    <property type="entry name" value="HAMP"/>
    <property type="match status" value="1"/>
</dbReference>
<evidence type="ECO:0000256" key="10">
    <source>
        <dbReference type="ARBA" id="ARBA00022840"/>
    </source>
</evidence>
<dbReference type="Proteomes" id="UP000634529">
    <property type="component" value="Unassembled WGS sequence"/>
</dbReference>
<dbReference type="CDD" id="cd12913">
    <property type="entry name" value="PDC1_MCP_like"/>
    <property type="match status" value="1"/>
</dbReference>
<dbReference type="InterPro" id="IPR005467">
    <property type="entry name" value="His_kinase_dom"/>
</dbReference>
<evidence type="ECO:0000256" key="3">
    <source>
        <dbReference type="ARBA" id="ARBA00012438"/>
    </source>
</evidence>
<dbReference type="SMART" id="SM00304">
    <property type="entry name" value="HAMP"/>
    <property type="match status" value="1"/>
</dbReference>
<dbReference type="Gene3D" id="3.30.450.20">
    <property type="entry name" value="PAS domain"/>
    <property type="match status" value="1"/>
</dbReference>